<dbReference type="PANTHER" id="PTHR36617:SF16">
    <property type="entry name" value="OS04G0516500 PROTEIN"/>
    <property type="match status" value="1"/>
</dbReference>
<dbReference type="AlphaFoldDB" id="A0A6L2NPR1"/>
<keyword evidence="1" id="KW-0548">Nucleotidyltransferase</keyword>
<feature type="non-terminal residue" evidence="1">
    <location>
        <position position="203"/>
    </location>
</feature>
<accession>A0A6L2NPR1</accession>
<dbReference type="PANTHER" id="PTHR36617">
    <property type="entry name" value="PROTEIN, PUTATIVE-RELATED"/>
    <property type="match status" value="1"/>
</dbReference>
<protein>
    <submittedName>
        <fullName evidence="1">RNA-directed DNA polymerase, eukaryota, reverse transcriptase zinc-binding domain protein</fullName>
    </submittedName>
</protein>
<keyword evidence="1" id="KW-0808">Transferase</keyword>
<comment type="caution">
    <text evidence="1">The sequence shown here is derived from an EMBL/GenBank/DDBJ whole genome shotgun (WGS) entry which is preliminary data.</text>
</comment>
<name>A0A6L2NPR1_TANCI</name>
<dbReference type="EMBL" id="BKCJ010009440">
    <property type="protein sequence ID" value="GEU86972.1"/>
    <property type="molecule type" value="Genomic_DNA"/>
</dbReference>
<dbReference type="GO" id="GO:0003964">
    <property type="term" value="F:RNA-directed DNA polymerase activity"/>
    <property type="evidence" value="ECO:0007669"/>
    <property type="project" value="UniProtKB-KW"/>
</dbReference>
<sequence>MRRQGMNVLDFMRLKLGNVDMTTFWDDNWNCGGVLKDLYPRIYALETCKTVNVSTKLNDSSLDNSFRRRTRGGVEHAQYDDLSDLLNAVTLLPMADRWVWSLESSGEFSVASIRKVIDEKRLLIVNSMTRWVKYVPIKVERLLSAEQKATDYKSPDDGIVHDHRPTNTCISGGLRLKHDITEYGDFVQSFNAPTVDEKFESLS</sequence>
<reference evidence="1" key="1">
    <citation type="journal article" date="2019" name="Sci. Rep.">
        <title>Draft genome of Tanacetum cinerariifolium, the natural source of mosquito coil.</title>
        <authorList>
            <person name="Yamashiro T."/>
            <person name="Shiraishi A."/>
            <person name="Satake H."/>
            <person name="Nakayama K."/>
        </authorList>
    </citation>
    <scope>NUCLEOTIDE SEQUENCE</scope>
</reference>
<keyword evidence="1" id="KW-0695">RNA-directed DNA polymerase</keyword>
<proteinExistence type="predicted"/>
<evidence type="ECO:0000313" key="1">
    <source>
        <dbReference type="EMBL" id="GEU86972.1"/>
    </source>
</evidence>
<gene>
    <name evidence="1" type="ORF">Tci_058950</name>
</gene>
<organism evidence="1">
    <name type="scientific">Tanacetum cinerariifolium</name>
    <name type="common">Dalmatian daisy</name>
    <name type="synonym">Chrysanthemum cinerariifolium</name>
    <dbReference type="NCBI Taxonomy" id="118510"/>
    <lineage>
        <taxon>Eukaryota</taxon>
        <taxon>Viridiplantae</taxon>
        <taxon>Streptophyta</taxon>
        <taxon>Embryophyta</taxon>
        <taxon>Tracheophyta</taxon>
        <taxon>Spermatophyta</taxon>
        <taxon>Magnoliopsida</taxon>
        <taxon>eudicotyledons</taxon>
        <taxon>Gunneridae</taxon>
        <taxon>Pentapetalae</taxon>
        <taxon>asterids</taxon>
        <taxon>campanulids</taxon>
        <taxon>Asterales</taxon>
        <taxon>Asteraceae</taxon>
        <taxon>Asteroideae</taxon>
        <taxon>Anthemideae</taxon>
        <taxon>Anthemidinae</taxon>
        <taxon>Tanacetum</taxon>
    </lineage>
</organism>